<reference evidence="8" key="1">
    <citation type="journal article" date="2020" name="mSystems">
        <title>Genome- and Community-Level Interaction Insights into Carbon Utilization and Element Cycling Functions of Hydrothermarchaeota in Hydrothermal Sediment.</title>
        <authorList>
            <person name="Zhou Z."/>
            <person name="Liu Y."/>
            <person name="Xu W."/>
            <person name="Pan J."/>
            <person name="Luo Z.H."/>
            <person name="Li M."/>
        </authorList>
    </citation>
    <scope>NUCLEOTIDE SEQUENCE [LARGE SCALE GENOMIC DNA]</scope>
    <source>
        <strain evidence="8">SpSt-573</strain>
    </source>
</reference>
<dbReference type="Pfam" id="PF00528">
    <property type="entry name" value="BPD_transp_1"/>
    <property type="match status" value="1"/>
</dbReference>
<feature type="transmembrane region" description="Helical" evidence="5">
    <location>
        <begin position="169"/>
        <end position="192"/>
    </location>
</feature>
<feature type="transmembrane region" description="Helical" evidence="5">
    <location>
        <begin position="284"/>
        <end position="304"/>
    </location>
</feature>
<organism evidence="8">
    <name type="scientific">Anaerolinea thermolimosa</name>
    <dbReference type="NCBI Taxonomy" id="229919"/>
    <lineage>
        <taxon>Bacteria</taxon>
        <taxon>Bacillati</taxon>
        <taxon>Chloroflexota</taxon>
        <taxon>Anaerolineae</taxon>
        <taxon>Anaerolineales</taxon>
        <taxon>Anaerolineaceae</taxon>
        <taxon>Anaerolinea</taxon>
    </lineage>
</organism>
<dbReference type="GO" id="GO:0005315">
    <property type="term" value="F:phosphate transmembrane transporter activity"/>
    <property type="evidence" value="ECO:0007669"/>
    <property type="project" value="InterPro"/>
</dbReference>
<comment type="caution">
    <text evidence="8">The sequence shown here is derived from an EMBL/GenBank/DDBJ whole genome shotgun (WGS) entry which is preliminary data.</text>
</comment>
<proteinExistence type="inferred from homology"/>
<evidence type="ECO:0000256" key="5">
    <source>
        <dbReference type="RuleBase" id="RU363032"/>
    </source>
</evidence>
<feature type="domain" description="ABC transmembrane type-1" evidence="7">
    <location>
        <begin position="92"/>
        <end position="305"/>
    </location>
</feature>
<protein>
    <recommendedName>
        <fullName evidence="6">Phosphate transport system permease protein</fullName>
    </recommendedName>
</protein>
<dbReference type="SUPFAM" id="SSF161098">
    <property type="entry name" value="MetI-like"/>
    <property type="match status" value="1"/>
</dbReference>
<dbReference type="PANTHER" id="PTHR42727:SF1">
    <property type="entry name" value="PHOSPHATE TRANSPORT SYSTEM PERMEASE"/>
    <property type="match status" value="1"/>
</dbReference>
<sequence>MQKELITQKPLADSGWMRTIHLRKKPRLGETFIQGFLFFCGAVSILTTLGIIYELGKESLLFFQMPGVTLTEFFTTTEWQPTIGKFGVLPLVTATLMTTFFAMLVALPLGLSAAIYLSEYASPRARSILKPILEILAGVPTVVYGYFALTTMTPFLRLLFGDAVQVYNTLSAGLVMGIMILPLVCSMSEDALSAVPHSLREAAYGLGGTRLETAIQVVVPAALSGIIAAFILAISRAIGETMIVALAAGAGPNFTFNPFLSAETLTGYIARISGGDVAYDTPDYNSIFAIGLLLFGATLLLNILSRRLVARFREVYE</sequence>
<keyword evidence="6" id="KW-0592">Phosphate transport</keyword>
<dbReference type="NCBIfam" id="TIGR02138">
    <property type="entry name" value="phosphate_pstC"/>
    <property type="match status" value="1"/>
</dbReference>
<evidence type="ECO:0000256" key="3">
    <source>
        <dbReference type="ARBA" id="ARBA00022989"/>
    </source>
</evidence>
<feature type="transmembrane region" description="Helical" evidence="5">
    <location>
        <begin position="88"/>
        <end position="116"/>
    </location>
</feature>
<feature type="transmembrane region" description="Helical" evidence="5">
    <location>
        <begin position="128"/>
        <end position="149"/>
    </location>
</feature>
<keyword evidence="5" id="KW-0813">Transport</keyword>
<comment type="similarity">
    <text evidence="6">Belongs to the binding-protein-dependent transport system permease family. CysTW subfamily.</text>
</comment>
<evidence type="ECO:0000256" key="1">
    <source>
        <dbReference type="ARBA" id="ARBA00004141"/>
    </source>
</evidence>
<keyword evidence="3 5" id="KW-1133">Transmembrane helix</keyword>
<dbReference type="GO" id="GO:0005886">
    <property type="term" value="C:plasma membrane"/>
    <property type="evidence" value="ECO:0007669"/>
    <property type="project" value="UniProtKB-SubCell"/>
</dbReference>
<evidence type="ECO:0000259" key="7">
    <source>
        <dbReference type="PROSITE" id="PS50928"/>
    </source>
</evidence>
<evidence type="ECO:0000313" key="8">
    <source>
        <dbReference type="EMBL" id="HGS21872.1"/>
    </source>
</evidence>
<dbReference type="PROSITE" id="PS50928">
    <property type="entry name" value="ABC_TM1"/>
    <property type="match status" value="1"/>
</dbReference>
<dbReference type="InterPro" id="IPR035906">
    <property type="entry name" value="MetI-like_sf"/>
</dbReference>
<keyword evidence="2 5" id="KW-0812">Transmembrane</keyword>
<name>A0A7C4KHP1_9CHLR</name>
<evidence type="ECO:0000256" key="4">
    <source>
        <dbReference type="ARBA" id="ARBA00023136"/>
    </source>
</evidence>
<evidence type="ECO:0000256" key="6">
    <source>
        <dbReference type="RuleBase" id="RU363054"/>
    </source>
</evidence>
<comment type="function">
    <text evidence="6">Part of the binding-protein-dependent transport system for phosphate; probably responsible for the translocation of the substrate across the membrane.</text>
</comment>
<gene>
    <name evidence="8" type="primary">pstC</name>
    <name evidence="8" type="ORF">ENT37_08375</name>
</gene>
<dbReference type="CDD" id="cd06261">
    <property type="entry name" value="TM_PBP2"/>
    <property type="match status" value="1"/>
</dbReference>
<dbReference type="Gene3D" id="1.10.3720.10">
    <property type="entry name" value="MetI-like"/>
    <property type="match status" value="1"/>
</dbReference>
<keyword evidence="6" id="KW-1003">Cell membrane</keyword>
<feature type="transmembrane region" description="Helical" evidence="5">
    <location>
        <begin position="213"/>
        <end position="234"/>
    </location>
</feature>
<comment type="subcellular location">
    <subcellularLocation>
        <location evidence="5">Cell membrane</location>
        <topology evidence="5">Multi-pass membrane protein</topology>
    </subcellularLocation>
    <subcellularLocation>
        <location evidence="1">Membrane</location>
        <topology evidence="1">Multi-pass membrane protein</topology>
    </subcellularLocation>
</comment>
<dbReference type="AlphaFoldDB" id="A0A7C4KHP1"/>
<keyword evidence="4 5" id="KW-0472">Membrane</keyword>
<dbReference type="EMBL" id="DSYK01000415">
    <property type="protein sequence ID" value="HGS21872.1"/>
    <property type="molecule type" value="Genomic_DNA"/>
</dbReference>
<feature type="transmembrane region" description="Helical" evidence="5">
    <location>
        <begin position="32"/>
        <end position="53"/>
    </location>
</feature>
<evidence type="ECO:0000256" key="2">
    <source>
        <dbReference type="ARBA" id="ARBA00022692"/>
    </source>
</evidence>
<accession>A0A7C4KHP1</accession>
<dbReference type="InterPro" id="IPR000515">
    <property type="entry name" value="MetI-like"/>
</dbReference>
<dbReference type="InterPro" id="IPR011864">
    <property type="entry name" value="Phosphate_PstC"/>
</dbReference>
<dbReference type="GO" id="GO:0006817">
    <property type="term" value="P:phosphate ion transport"/>
    <property type="evidence" value="ECO:0007669"/>
    <property type="project" value="UniProtKB-KW"/>
</dbReference>
<dbReference type="PANTHER" id="PTHR42727">
    <property type="entry name" value="PHOSPHATE TRANSPORT SYSTEM PERMEASE PROTEIN"/>
    <property type="match status" value="1"/>
</dbReference>